<organism evidence="2 3">
    <name type="scientific">Eumeta variegata</name>
    <name type="common">Bagworm moth</name>
    <name type="synonym">Eumeta japonica</name>
    <dbReference type="NCBI Taxonomy" id="151549"/>
    <lineage>
        <taxon>Eukaryota</taxon>
        <taxon>Metazoa</taxon>
        <taxon>Ecdysozoa</taxon>
        <taxon>Arthropoda</taxon>
        <taxon>Hexapoda</taxon>
        <taxon>Insecta</taxon>
        <taxon>Pterygota</taxon>
        <taxon>Neoptera</taxon>
        <taxon>Endopterygota</taxon>
        <taxon>Lepidoptera</taxon>
        <taxon>Glossata</taxon>
        <taxon>Ditrysia</taxon>
        <taxon>Tineoidea</taxon>
        <taxon>Psychidae</taxon>
        <taxon>Oiketicinae</taxon>
        <taxon>Eumeta</taxon>
    </lineage>
</organism>
<sequence>CDERGEMCESAIKREPPEADEPRAMQKVPSLSDLSDPEASLGRGRRFQPPRLFHVTAHYALYTPAFTHTDTPSERAADPAEIRTGLRNLSAPVSCDRSANYCPRWNNGASVNCRCEIVLFVYASSRPRPRAPRKITIELCYGPARGESIAGYRSEGLRGVALSARGRESAAQAAPAPLT</sequence>
<comment type="caution">
    <text evidence="2">The sequence shown here is derived from an EMBL/GenBank/DDBJ whole genome shotgun (WGS) entry which is preliminary data.</text>
</comment>
<reference evidence="2 3" key="1">
    <citation type="journal article" date="2019" name="Commun. Biol.">
        <title>The bagworm genome reveals a unique fibroin gene that provides high tensile strength.</title>
        <authorList>
            <person name="Kono N."/>
            <person name="Nakamura H."/>
            <person name="Ohtoshi R."/>
            <person name="Tomita M."/>
            <person name="Numata K."/>
            <person name="Arakawa K."/>
        </authorList>
    </citation>
    <scope>NUCLEOTIDE SEQUENCE [LARGE SCALE GENOMIC DNA]</scope>
</reference>
<dbReference type="AlphaFoldDB" id="A0A4C1T793"/>
<protein>
    <submittedName>
        <fullName evidence="2">Uncharacterized protein</fullName>
    </submittedName>
</protein>
<dbReference type="Proteomes" id="UP000299102">
    <property type="component" value="Unassembled WGS sequence"/>
</dbReference>
<evidence type="ECO:0000313" key="2">
    <source>
        <dbReference type="EMBL" id="GBP09420.1"/>
    </source>
</evidence>
<keyword evidence="3" id="KW-1185">Reference proteome</keyword>
<accession>A0A4C1T793</accession>
<evidence type="ECO:0000256" key="1">
    <source>
        <dbReference type="SAM" id="MobiDB-lite"/>
    </source>
</evidence>
<feature type="non-terminal residue" evidence="2">
    <location>
        <position position="1"/>
    </location>
</feature>
<dbReference type="OrthoDB" id="8115978at2759"/>
<proteinExistence type="predicted"/>
<dbReference type="EMBL" id="BGZK01004520">
    <property type="protein sequence ID" value="GBP09420.1"/>
    <property type="molecule type" value="Genomic_DNA"/>
</dbReference>
<evidence type="ECO:0000313" key="3">
    <source>
        <dbReference type="Proteomes" id="UP000299102"/>
    </source>
</evidence>
<feature type="region of interest" description="Disordered" evidence="1">
    <location>
        <begin position="1"/>
        <end position="41"/>
    </location>
</feature>
<name>A0A4C1T793_EUMVA</name>
<gene>
    <name evidence="2" type="ORF">EVAR_96427_1</name>
</gene>
<feature type="compositionally biased region" description="Basic and acidic residues" evidence="1">
    <location>
        <begin position="1"/>
        <end position="24"/>
    </location>
</feature>